<organism evidence="3 4">
    <name type="scientific">Somion occarium</name>
    <dbReference type="NCBI Taxonomy" id="3059160"/>
    <lineage>
        <taxon>Eukaryota</taxon>
        <taxon>Fungi</taxon>
        <taxon>Dikarya</taxon>
        <taxon>Basidiomycota</taxon>
        <taxon>Agaricomycotina</taxon>
        <taxon>Agaricomycetes</taxon>
        <taxon>Polyporales</taxon>
        <taxon>Cerrenaceae</taxon>
        <taxon>Somion</taxon>
    </lineage>
</organism>
<name>A0ABP1DNT6_9APHY</name>
<feature type="region of interest" description="Disordered" evidence="1">
    <location>
        <begin position="1"/>
        <end position="81"/>
    </location>
</feature>
<dbReference type="PANTHER" id="PTHR31796">
    <property type="entry name" value="SUZ DOMAIN-CONTAINING PROTEIN 1"/>
    <property type="match status" value="1"/>
</dbReference>
<evidence type="ECO:0000256" key="1">
    <source>
        <dbReference type="SAM" id="MobiDB-lite"/>
    </source>
</evidence>
<evidence type="ECO:0000313" key="4">
    <source>
        <dbReference type="Proteomes" id="UP001497453"/>
    </source>
</evidence>
<reference evidence="4" key="1">
    <citation type="submission" date="2024-04" db="EMBL/GenBank/DDBJ databases">
        <authorList>
            <person name="Shaw F."/>
            <person name="Minotto A."/>
        </authorList>
    </citation>
    <scope>NUCLEOTIDE SEQUENCE [LARGE SCALE GENOMIC DNA]</scope>
</reference>
<feature type="compositionally biased region" description="Low complexity" evidence="1">
    <location>
        <begin position="120"/>
        <end position="142"/>
    </location>
</feature>
<gene>
    <name evidence="3" type="ORF">GFSPODELE1_LOCUS7382</name>
</gene>
<dbReference type="InterPro" id="IPR039228">
    <property type="entry name" value="SZRD1"/>
</dbReference>
<feature type="compositionally biased region" description="Low complexity" evidence="1">
    <location>
        <begin position="96"/>
        <end position="113"/>
    </location>
</feature>
<feature type="region of interest" description="Disordered" evidence="1">
    <location>
        <begin position="96"/>
        <end position="210"/>
    </location>
</feature>
<evidence type="ECO:0000259" key="2">
    <source>
        <dbReference type="PROSITE" id="PS51673"/>
    </source>
</evidence>
<dbReference type="PANTHER" id="PTHR31796:SF2">
    <property type="entry name" value="SUZ DOMAIN-CONTAINING PROTEIN 1"/>
    <property type="match status" value="1"/>
</dbReference>
<evidence type="ECO:0000313" key="3">
    <source>
        <dbReference type="EMBL" id="CAL1709501.1"/>
    </source>
</evidence>
<feature type="compositionally biased region" description="Basic and acidic residues" evidence="1">
    <location>
        <begin position="50"/>
        <end position="59"/>
    </location>
</feature>
<accession>A0ABP1DNT6</accession>
<dbReference type="Proteomes" id="UP001497453">
    <property type="component" value="Chromosome 5"/>
</dbReference>
<dbReference type="InterPro" id="IPR024771">
    <property type="entry name" value="SUZ"/>
</dbReference>
<feature type="compositionally biased region" description="Polar residues" evidence="1">
    <location>
        <begin position="157"/>
        <end position="168"/>
    </location>
</feature>
<feature type="compositionally biased region" description="Polar residues" evidence="1">
    <location>
        <begin position="182"/>
        <end position="192"/>
    </location>
</feature>
<dbReference type="PROSITE" id="PS51673">
    <property type="entry name" value="SUZ"/>
    <property type="match status" value="1"/>
</dbReference>
<feature type="compositionally biased region" description="Low complexity" evidence="1">
    <location>
        <begin position="68"/>
        <end position="78"/>
    </location>
</feature>
<sequence>MSVASPSTALSDSWDCPPSSSRTALPPQRIQKSEPVPDDWDNEDDEEESEPQKLWDDANNKAPMPELVVSSSSTAASVAPPPAAFKPALRILKRPTLSTSASSSALSDSQQKSYAEREAQYQAARQRIFGADPSTKSAADSTSDSDRSRRASPSSSLVSLQTQRTTAATIIRNPVGPDQPMQDPSNPSQNKAGASRGFNRRKGMPTRTPG</sequence>
<dbReference type="EMBL" id="OZ037948">
    <property type="protein sequence ID" value="CAL1709501.1"/>
    <property type="molecule type" value="Genomic_DNA"/>
</dbReference>
<dbReference type="Pfam" id="PF12752">
    <property type="entry name" value="SUZ"/>
    <property type="match status" value="1"/>
</dbReference>
<feature type="compositionally biased region" description="Polar residues" evidence="1">
    <location>
        <begin position="1"/>
        <end position="11"/>
    </location>
</feature>
<feature type="domain" description="SUZ" evidence="2">
    <location>
        <begin position="63"/>
        <end position="133"/>
    </location>
</feature>
<keyword evidence="4" id="KW-1185">Reference proteome</keyword>
<proteinExistence type="predicted"/>
<feature type="compositionally biased region" description="Acidic residues" evidence="1">
    <location>
        <begin position="36"/>
        <end position="49"/>
    </location>
</feature>
<protein>
    <recommendedName>
        <fullName evidence="2">SUZ domain-containing protein</fullName>
    </recommendedName>
</protein>